<keyword evidence="2" id="KW-1185">Reference proteome</keyword>
<name>A0A2I0LCL8_PUNGR</name>
<evidence type="ECO:0000313" key="2">
    <source>
        <dbReference type="Proteomes" id="UP000233551"/>
    </source>
</evidence>
<dbReference type="AlphaFoldDB" id="A0A2I0LCL8"/>
<comment type="caution">
    <text evidence="1">The sequence shown here is derived from an EMBL/GenBank/DDBJ whole genome shotgun (WGS) entry which is preliminary data.</text>
</comment>
<organism evidence="1 2">
    <name type="scientific">Punica granatum</name>
    <name type="common">Pomegranate</name>
    <dbReference type="NCBI Taxonomy" id="22663"/>
    <lineage>
        <taxon>Eukaryota</taxon>
        <taxon>Viridiplantae</taxon>
        <taxon>Streptophyta</taxon>
        <taxon>Embryophyta</taxon>
        <taxon>Tracheophyta</taxon>
        <taxon>Spermatophyta</taxon>
        <taxon>Magnoliopsida</taxon>
        <taxon>eudicotyledons</taxon>
        <taxon>Gunneridae</taxon>
        <taxon>Pentapetalae</taxon>
        <taxon>rosids</taxon>
        <taxon>malvids</taxon>
        <taxon>Myrtales</taxon>
        <taxon>Lythraceae</taxon>
        <taxon>Punica</taxon>
    </lineage>
</organism>
<protein>
    <submittedName>
        <fullName evidence="1">Uncharacterized protein</fullName>
    </submittedName>
</protein>
<dbReference type="Proteomes" id="UP000233551">
    <property type="component" value="Unassembled WGS sequence"/>
</dbReference>
<sequence length="113" mass="12626">MSRPRDERFCFAGCCVLKDFAFAGCCAMRDFAFAGCCAMRNSSSRVERLRIPSGRESLSAEVLAACSTCDPGITSKSHLQFRVTYVTHEEFCFDSASGSRSRRSRYEASRDSY</sequence>
<dbReference type="EMBL" id="PGOL01000051">
    <property type="protein sequence ID" value="PKI78421.1"/>
    <property type="molecule type" value="Genomic_DNA"/>
</dbReference>
<gene>
    <name evidence="1" type="ORF">CRG98_001194</name>
</gene>
<evidence type="ECO:0000313" key="1">
    <source>
        <dbReference type="EMBL" id="PKI78421.1"/>
    </source>
</evidence>
<reference evidence="1 2" key="1">
    <citation type="submission" date="2017-11" db="EMBL/GenBank/DDBJ databases">
        <title>De-novo sequencing of pomegranate (Punica granatum L.) genome.</title>
        <authorList>
            <person name="Akparov Z."/>
            <person name="Amiraslanov A."/>
            <person name="Hajiyeva S."/>
            <person name="Abbasov M."/>
            <person name="Kaur K."/>
            <person name="Hamwieh A."/>
            <person name="Solovyev V."/>
            <person name="Salamov A."/>
            <person name="Braich B."/>
            <person name="Kosarev P."/>
            <person name="Mahmoud A."/>
            <person name="Hajiyev E."/>
            <person name="Babayeva S."/>
            <person name="Izzatullayeva V."/>
            <person name="Mammadov A."/>
            <person name="Mammadov A."/>
            <person name="Sharifova S."/>
            <person name="Ojaghi J."/>
            <person name="Eynullazada K."/>
            <person name="Bayramov B."/>
            <person name="Abdulazimova A."/>
            <person name="Shahmuradov I."/>
        </authorList>
    </citation>
    <scope>NUCLEOTIDE SEQUENCE [LARGE SCALE GENOMIC DNA]</scope>
    <source>
        <strain evidence="2">cv. AG2017</strain>
        <tissue evidence="1">Leaf</tissue>
    </source>
</reference>
<proteinExistence type="predicted"/>
<accession>A0A2I0LCL8</accession>